<organism evidence="2 3">
    <name type="scientific">Glycomyces niveus</name>
    <dbReference type="NCBI Taxonomy" id="2820287"/>
    <lineage>
        <taxon>Bacteria</taxon>
        <taxon>Bacillati</taxon>
        <taxon>Actinomycetota</taxon>
        <taxon>Actinomycetes</taxon>
        <taxon>Glycomycetales</taxon>
        <taxon>Glycomycetaceae</taxon>
        <taxon>Glycomyces</taxon>
    </lineage>
</organism>
<keyword evidence="1" id="KW-0812">Transmembrane</keyword>
<reference evidence="2 3" key="1">
    <citation type="submission" date="2021-03" db="EMBL/GenBank/DDBJ databases">
        <title>Glycomyces sp. nov., a novel actinomycete isolated from soil.</title>
        <authorList>
            <person name="Yang X."/>
            <person name="Xu X."/>
        </authorList>
    </citation>
    <scope>NUCLEOTIDE SEQUENCE [LARGE SCALE GENOMIC DNA]</scope>
    <source>
        <strain evidence="2 3">NEAU-S30</strain>
    </source>
</reference>
<evidence type="ECO:0000256" key="1">
    <source>
        <dbReference type="SAM" id="Phobius"/>
    </source>
</evidence>
<dbReference type="RefSeq" id="WP_208498837.1">
    <property type="nucleotide sequence ID" value="NZ_JAGFNP010000013.1"/>
</dbReference>
<evidence type="ECO:0000313" key="2">
    <source>
        <dbReference type="EMBL" id="MBO3735213.1"/>
    </source>
</evidence>
<dbReference type="EMBL" id="JAGFNP010000013">
    <property type="protein sequence ID" value="MBO3735213.1"/>
    <property type="molecule type" value="Genomic_DNA"/>
</dbReference>
<keyword evidence="1" id="KW-1133">Transmembrane helix</keyword>
<dbReference type="Proteomes" id="UP000681341">
    <property type="component" value="Unassembled WGS sequence"/>
</dbReference>
<evidence type="ECO:0000313" key="3">
    <source>
        <dbReference type="Proteomes" id="UP000681341"/>
    </source>
</evidence>
<feature type="transmembrane region" description="Helical" evidence="1">
    <location>
        <begin position="164"/>
        <end position="182"/>
    </location>
</feature>
<feature type="transmembrane region" description="Helical" evidence="1">
    <location>
        <begin position="136"/>
        <end position="158"/>
    </location>
</feature>
<proteinExistence type="predicted"/>
<comment type="caution">
    <text evidence="2">The sequence shown here is derived from an EMBL/GenBank/DDBJ whole genome shotgun (WGS) entry which is preliminary data.</text>
</comment>
<accession>A0ABS3UBS7</accession>
<protein>
    <submittedName>
        <fullName evidence="2">Uncharacterized protein</fullName>
    </submittedName>
</protein>
<name>A0ABS3UBS7_9ACTN</name>
<feature type="transmembrane region" description="Helical" evidence="1">
    <location>
        <begin position="65"/>
        <end position="89"/>
    </location>
</feature>
<gene>
    <name evidence="2" type="ORF">J5V16_20480</name>
</gene>
<keyword evidence="3" id="KW-1185">Reference proteome</keyword>
<feature type="transmembrane region" description="Helical" evidence="1">
    <location>
        <begin position="101"/>
        <end position="124"/>
    </location>
</feature>
<keyword evidence="1" id="KW-0472">Membrane</keyword>
<sequence length="208" mass="22829">MDHDPDAEARHDPVIYVEPAPFEPGVGESLEDRARARDTALIAPAPALRCPHRVNWWDLKTANRIAFVLVVLPIWAAAVMAMAGLPFGIALSLLGWLQEDLLGFLIGVALLAIGGLLLSGVVVCHRVWRRLHRPGLLVCALNTFAPPLVLAFVGYMVLEGAWPWLVLFVVPPVAPMIVLWWFRSVLYSGATCVGHQWLPPRIAGMLRG</sequence>